<feature type="region of interest" description="Disordered" evidence="1">
    <location>
        <begin position="116"/>
        <end position="144"/>
    </location>
</feature>
<comment type="caution">
    <text evidence="2">The sequence shown here is derived from an EMBL/GenBank/DDBJ whole genome shotgun (WGS) entry which is preliminary data.</text>
</comment>
<accession>A0A4Z2FXM8</accession>
<reference evidence="2 3" key="1">
    <citation type="submission" date="2019-03" db="EMBL/GenBank/DDBJ databases">
        <title>First draft genome of Liparis tanakae, snailfish: a comprehensive survey of snailfish specific genes.</title>
        <authorList>
            <person name="Kim W."/>
            <person name="Song I."/>
            <person name="Jeong J.-H."/>
            <person name="Kim D."/>
            <person name="Kim S."/>
            <person name="Ryu S."/>
            <person name="Song J.Y."/>
            <person name="Lee S.K."/>
        </authorList>
    </citation>
    <scope>NUCLEOTIDE SEQUENCE [LARGE SCALE GENOMIC DNA]</scope>
    <source>
        <tissue evidence="2">Muscle</tissue>
    </source>
</reference>
<keyword evidence="3" id="KW-1185">Reference proteome</keyword>
<evidence type="ECO:0000313" key="2">
    <source>
        <dbReference type="EMBL" id="TNN45741.1"/>
    </source>
</evidence>
<evidence type="ECO:0000256" key="1">
    <source>
        <dbReference type="SAM" id="MobiDB-lite"/>
    </source>
</evidence>
<dbReference type="AlphaFoldDB" id="A0A4Z2FXM8"/>
<feature type="compositionally biased region" description="Basic and acidic residues" evidence="1">
    <location>
        <begin position="43"/>
        <end position="53"/>
    </location>
</feature>
<sequence>MRPSPPNGSNAAGSRRDASGFLCLAEYSPGRKLQSERTLIPMHDGKSSNGKEKLLFRFPGTKDAKTTRQILLASHPAPCEVTPWRLTRRDKPVEGQAGARQRRAAAIQNEAPARRFFSRNGIVGRSLGTPERKKRNGTREETHP</sequence>
<dbReference type="Proteomes" id="UP000314294">
    <property type="component" value="Unassembled WGS sequence"/>
</dbReference>
<feature type="region of interest" description="Disordered" evidence="1">
    <location>
        <begin position="33"/>
        <end position="53"/>
    </location>
</feature>
<name>A0A4Z2FXM8_9TELE</name>
<organism evidence="2 3">
    <name type="scientific">Liparis tanakae</name>
    <name type="common">Tanaka's snailfish</name>
    <dbReference type="NCBI Taxonomy" id="230148"/>
    <lineage>
        <taxon>Eukaryota</taxon>
        <taxon>Metazoa</taxon>
        <taxon>Chordata</taxon>
        <taxon>Craniata</taxon>
        <taxon>Vertebrata</taxon>
        <taxon>Euteleostomi</taxon>
        <taxon>Actinopterygii</taxon>
        <taxon>Neopterygii</taxon>
        <taxon>Teleostei</taxon>
        <taxon>Neoteleostei</taxon>
        <taxon>Acanthomorphata</taxon>
        <taxon>Eupercaria</taxon>
        <taxon>Perciformes</taxon>
        <taxon>Cottioidei</taxon>
        <taxon>Cottales</taxon>
        <taxon>Liparidae</taxon>
        <taxon>Liparis</taxon>
    </lineage>
</organism>
<evidence type="ECO:0000313" key="3">
    <source>
        <dbReference type="Proteomes" id="UP000314294"/>
    </source>
</evidence>
<gene>
    <name evidence="2" type="ORF">EYF80_044051</name>
</gene>
<dbReference type="EMBL" id="SRLO01000827">
    <property type="protein sequence ID" value="TNN45741.1"/>
    <property type="molecule type" value="Genomic_DNA"/>
</dbReference>
<proteinExistence type="predicted"/>
<protein>
    <submittedName>
        <fullName evidence="2">Uncharacterized protein</fullName>
    </submittedName>
</protein>